<dbReference type="Pfam" id="PF08892">
    <property type="entry name" value="YqcI_YcgG"/>
    <property type="match status" value="1"/>
</dbReference>
<sequence length="252" mass="29993">MTELIEGNKDSCQINLSPWQKDALNAFSNKMKDKEHLFPCIPATQSFSLGHLRYGFVGHPQNDQTSLELASLLKEFTINCKNYGKYTTLIVFFETPQDLIESSSVEDFERLFWKQLNNLNELDEMDWPAHIPKDPSDHTWEYCFHGEQYFMYCATPKHEKRQSRHFPYMMMAITPRWVLQEFNKNEKYARKIKEQVRRRIDKYDDISIHSALNSYGNADNHEWKQYFLRDNDDTELPQCPFLNSLINKENKN</sequence>
<evidence type="ECO:0000313" key="1">
    <source>
        <dbReference type="EMBL" id="AWG44865.1"/>
    </source>
</evidence>
<dbReference type="OrthoDB" id="112290at2"/>
<evidence type="ECO:0008006" key="3">
    <source>
        <dbReference type="Google" id="ProtNLM"/>
    </source>
</evidence>
<dbReference type="EMBL" id="CP015329">
    <property type="protein sequence ID" value="AWG44865.1"/>
    <property type="molecule type" value="Genomic_DNA"/>
</dbReference>
<dbReference type="InterPro" id="IPR014988">
    <property type="entry name" value="Uncharacterised_YqcI/YcgG"/>
</dbReference>
<evidence type="ECO:0000313" key="2">
    <source>
        <dbReference type="Proteomes" id="UP000036202"/>
    </source>
</evidence>
<keyword evidence="1" id="KW-0614">Plasmid</keyword>
<reference evidence="1 2" key="1">
    <citation type="journal article" date="2015" name="PLoS ONE">
        <title>Genome Sequence of Bacillus endophyticus and Analysis of Its Companion Mechanism in the Ketogulonigenium vulgare-Bacillus Strain Consortium.</title>
        <authorList>
            <person name="Jia N."/>
            <person name="Du J."/>
            <person name="Ding M.Z."/>
            <person name="Gao F."/>
            <person name="Yuan Y.J."/>
        </authorList>
    </citation>
    <scope>NUCLEOTIDE SEQUENCE [LARGE SCALE GENOMIC DNA]</scope>
    <source>
        <strain evidence="1 2">Hbe603</strain>
        <plasmid evidence="2">pbeh7</plasmid>
    </source>
</reference>
<proteinExistence type="predicted"/>
<dbReference type="PANTHER" id="PTHR40045:SF1">
    <property type="entry name" value="YQCI_YCGG FAMILY PROTEIN"/>
    <property type="match status" value="1"/>
</dbReference>
<keyword evidence="2" id="KW-1185">Reference proteome</keyword>
<protein>
    <recommendedName>
        <fullName evidence="3">YqcI/YcgG family protein</fullName>
    </recommendedName>
</protein>
<geneLocation type="plasmid" evidence="2">
    <name>pbeh7</name>
</geneLocation>
<organism evidence="1 2">
    <name type="scientific">Priestia filamentosa</name>
    <dbReference type="NCBI Taxonomy" id="1402861"/>
    <lineage>
        <taxon>Bacteria</taxon>
        <taxon>Bacillati</taxon>
        <taxon>Bacillota</taxon>
        <taxon>Bacilli</taxon>
        <taxon>Bacillales</taxon>
        <taxon>Bacillaceae</taxon>
        <taxon>Priestia</taxon>
    </lineage>
</organism>
<gene>
    <name evidence="1" type="ORF">BEH_26655</name>
</gene>
<dbReference type="RefSeq" id="WP_046218589.1">
    <property type="nucleotide sequence ID" value="NZ_CP015329.1"/>
</dbReference>
<dbReference type="AlphaFoldDB" id="A0A2S1M0I1"/>
<dbReference type="Proteomes" id="UP000036202">
    <property type="component" value="Plasmid pbeh7"/>
</dbReference>
<name>A0A2S1M0I1_9BACI</name>
<accession>A0A2S1M0I1</accession>
<dbReference type="KEGG" id="beo:BEH_26655"/>
<dbReference type="PANTHER" id="PTHR40045">
    <property type="entry name" value="YCGG FAMILY PROTEIN"/>
    <property type="match status" value="1"/>
</dbReference>